<feature type="domain" description="Glycosyltransferase 2-like" evidence="2">
    <location>
        <begin position="5"/>
        <end position="111"/>
    </location>
</feature>
<dbReference type="AlphaFoldDB" id="A0A1E5TAQ5"/>
<dbReference type="PANTHER" id="PTHR22916:SF3">
    <property type="entry name" value="UDP-GLCNAC:BETAGAL BETA-1,3-N-ACETYLGLUCOSAMINYLTRANSFERASE-LIKE PROTEIN 1"/>
    <property type="match status" value="1"/>
</dbReference>
<evidence type="ECO:0000313" key="3">
    <source>
        <dbReference type="EMBL" id="OEK08459.1"/>
    </source>
</evidence>
<sequence length="293" mass="34408">MKTLTVFTPTYNRAFCLSNCYDSFVRQTNKDFKWLIIDDGSQDDTKELVNSWIQEDKIEIIYHYQENQGMHGGHNAAYSLIDTELNVCIDSDDFMPDDAVEIILNIWNKRNRNKNLAGIIGLDAFKDGTIVEKIPERFKYATLSELEVENKIKGDKKVVLRTDVVKEFPPYPITKEERLVPLGTLYLMIDQKYQYICSNEVFCTIEYLEDGSSRNILKQYKKSPNGFLYSRIIEMKYSKSFSYTFSRAMHYISSCIFIKKWFFTKENPKKAITFLALPFGFLFHAYILFKIRK</sequence>
<keyword evidence="1" id="KW-1133">Transmembrane helix</keyword>
<dbReference type="Gene3D" id="3.90.550.10">
    <property type="entry name" value="Spore Coat Polysaccharide Biosynthesis Protein SpsA, Chain A"/>
    <property type="match status" value="1"/>
</dbReference>
<dbReference type="Pfam" id="PF00535">
    <property type="entry name" value="Glycos_transf_2"/>
    <property type="match status" value="1"/>
</dbReference>
<keyword evidence="1" id="KW-0812">Transmembrane</keyword>
<evidence type="ECO:0000259" key="2">
    <source>
        <dbReference type="Pfam" id="PF00535"/>
    </source>
</evidence>
<dbReference type="RefSeq" id="WP_069829966.1">
    <property type="nucleotide sequence ID" value="NZ_MDJD01000034.1"/>
</dbReference>
<dbReference type="PANTHER" id="PTHR22916">
    <property type="entry name" value="GLYCOSYLTRANSFERASE"/>
    <property type="match status" value="1"/>
</dbReference>
<feature type="transmembrane region" description="Helical" evidence="1">
    <location>
        <begin position="271"/>
        <end position="289"/>
    </location>
</feature>
<proteinExistence type="predicted"/>
<name>A0A1E5TAQ5_9FLAO</name>
<evidence type="ECO:0000256" key="1">
    <source>
        <dbReference type="SAM" id="Phobius"/>
    </source>
</evidence>
<comment type="caution">
    <text evidence="3">The sequence shown here is derived from an EMBL/GenBank/DDBJ whole genome shotgun (WGS) entry which is preliminary data.</text>
</comment>
<dbReference type="OrthoDB" id="9810303at2"/>
<organism evidence="3 4">
    <name type="scientific">Flavivirga aquatica</name>
    <dbReference type="NCBI Taxonomy" id="1849968"/>
    <lineage>
        <taxon>Bacteria</taxon>
        <taxon>Pseudomonadati</taxon>
        <taxon>Bacteroidota</taxon>
        <taxon>Flavobacteriia</taxon>
        <taxon>Flavobacteriales</taxon>
        <taxon>Flavobacteriaceae</taxon>
        <taxon>Flavivirga</taxon>
    </lineage>
</organism>
<dbReference type="GO" id="GO:0016758">
    <property type="term" value="F:hexosyltransferase activity"/>
    <property type="evidence" value="ECO:0007669"/>
    <property type="project" value="UniProtKB-ARBA"/>
</dbReference>
<keyword evidence="1" id="KW-0472">Membrane</keyword>
<dbReference type="InterPro" id="IPR001173">
    <property type="entry name" value="Glyco_trans_2-like"/>
</dbReference>
<reference evidence="3 4" key="1">
    <citation type="submission" date="2016-05" db="EMBL/GenBank/DDBJ databases">
        <title>Draft Genome Sequence of Algibacter sp. Strain SK-16 Isolated from the Surface Water of Aburatsubo Inlet.</title>
        <authorList>
            <person name="Wong S.-K."/>
            <person name="Yoshizawa S."/>
            <person name="Nakajima Y."/>
            <person name="Ogura Y."/>
            <person name="Tetsuya H."/>
            <person name="Hamasaki K."/>
        </authorList>
    </citation>
    <scope>NUCLEOTIDE SEQUENCE [LARGE SCALE GENOMIC DNA]</scope>
    <source>
        <strain evidence="3 4">SK-16</strain>
    </source>
</reference>
<dbReference type="EMBL" id="MDJD01000034">
    <property type="protein sequence ID" value="OEK08459.1"/>
    <property type="molecule type" value="Genomic_DNA"/>
</dbReference>
<evidence type="ECO:0000313" key="4">
    <source>
        <dbReference type="Proteomes" id="UP000095713"/>
    </source>
</evidence>
<protein>
    <submittedName>
        <fullName evidence="3">Glycosyltransferase</fullName>
    </submittedName>
</protein>
<gene>
    <name evidence="3" type="ORF">A8C32_03140</name>
</gene>
<keyword evidence="3" id="KW-0808">Transferase</keyword>
<accession>A0A1E5TAQ5</accession>
<dbReference type="SUPFAM" id="SSF53448">
    <property type="entry name" value="Nucleotide-diphospho-sugar transferases"/>
    <property type="match status" value="1"/>
</dbReference>
<dbReference type="STRING" id="1849968.A8C32_03140"/>
<keyword evidence="4" id="KW-1185">Reference proteome</keyword>
<dbReference type="CDD" id="cd00761">
    <property type="entry name" value="Glyco_tranf_GTA_type"/>
    <property type="match status" value="1"/>
</dbReference>
<dbReference type="Proteomes" id="UP000095713">
    <property type="component" value="Unassembled WGS sequence"/>
</dbReference>
<dbReference type="InterPro" id="IPR029044">
    <property type="entry name" value="Nucleotide-diphossugar_trans"/>
</dbReference>